<gene>
    <name evidence="2" type="ORF">B1R32_11619</name>
</gene>
<dbReference type="EMBL" id="NIGF01000016">
    <property type="protein sequence ID" value="PQV63042.1"/>
    <property type="molecule type" value="Genomic_DNA"/>
</dbReference>
<evidence type="ECO:0000313" key="3">
    <source>
        <dbReference type="Proteomes" id="UP000237684"/>
    </source>
</evidence>
<evidence type="ECO:0000313" key="2">
    <source>
        <dbReference type="EMBL" id="PQV63042.1"/>
    </source>
</evidence>
<dbReference type="InterPro" id="IPR038468">
    <property type="entry name" value="MmpS_C"/>
</dbReference>
<sequence length="236" mass="25844">MQFRSRVPLVFLLFYAPFLSGCASRSTAPIWNLPPLIGQPMDIAQKTLGKPQSEVTVSPGMMQSEWKRGDVTLSALWKSSNHRVTQWNLISRDDDHALRDGETAPLLVPGQLKENEASYGTEWIESATKPLFYKGVKIVPATKNHAVEIRVTGSEALLQVVYQVSGSGGKSDDILTIPPWQTSFTLPDDATISLSANIYKVLKNPFQMKVEILADGKVVASDSASDGRPVSCKAEL</sequence>
<dbReference type="InParanoid" id="A0A2S8SQG5"/>
<comment type="caution">
    <text evidence="2">The sequence shown here is derived from an EMBL/GenBank/DDBJ whole genome shotgun (WGS) entry which is preliminary data.</text>
</comment>
<keyword evidence="1" id="KW-0732">Signal</keyword>
<feature type="signal peptide" evidence="1">
    <location>
        <begin position="1"/>
        <end position="23"/>
    </location>
</feature>
<keyword evidence="3" id="KW-1185">Reference proteome</keyword>
<dbReference type="RefSeq" id="WP_106380785.1">
    <property type="nucleotide sequence ID" value="NZ_NIGF01000016.1"/>
</dbReference>
<evidence type="ECO:0000256" key="1">
    <source>
        <dbReference type="SAM" id="SignalP"/>
    </source>
</evidence>
<feature type="chain" id="PRO_5015392874" evidence="1">
    <location>
        <begin position="24"/>
        <end position="236"/>
    </location>
</feature>
<dbReference type="PROSITE" id="PS51257">
    <property type="entry name" value="PROKAR_LIPOPROTEIN"/>
    <property type="match status" value="1"/>
</dbReference>
<accession>A0A2S8SQG5</accession>
<dbReference type="AlphaFoldDB" id="A0A2S8SQG5"/>
<protein>
    <submittedName>
        <fullName evidence="2">Uncharacterized protein</fullName>
    </submittedName>
</protein>
<proteinExistence type="predicted"/>
<name>A0A2S8SQG5_9BACT</name>
<dbReference type="Gene3D" id="2.60.40.2880">
    <property type="entry name" value="MmpS1-5, C-terminal soluble domain"/>
    <property type="match status" value="1"/>
</dbReference>
<dbReference type="Proteomes" id="UP000237684">
    <property type="component" value="Unassembled WGS sequence"/>
</dbReference>
<reference evidence="2 3" key="1">
    <citation type="journal article" date="2018" name="Syst. Appl. Microbiol.">
        <title>Abditibacterium utsteinense sp. nov., the first cultivated member of candidate phylum FBP, isolated from ice-free Antarctic soil samples.</title>
        <authorList>
            <person name="Tahon G."/>
            <person name="Tytgat B."/>
            <person name="Lebbe L."/>
            <person name="Carlier A."/>
            <person name="Willems A."/>
        </authorList>
    </citation>
    <scope>NUCLEOTIDE SEQUENCE [LARGE SCALE GENOMIC DNA]</scope>
    <source>
        <strain evidence="2 3">LMG 29911</strain>
    </source>
</reference>
<organism evidence="2 3">
    <name type="scientific">Abditibacterium utsteinense</name>
    <dbReference type="NCBI Taxonomy" id="1960156"/>
    <lineage>
        <taxon>Bacteria</taxon>
        <taxon>Pseudomonadati</taxon>
        <taxon>Abditibacteriota</taxon>
        <taxon>Abditibacteriia</taxon>
        <taxon>Abditibacteriales</taxon>
        <taxon>Abditibacteriaceae</taxon>
        <taxon>Abditibacterium</taxon>
    </lineage>
</organism>